<dbReference type="PROSITE" id="PS50405">
    <property type="entry name" value="GST_CTER"/>
    <property type="match status" value="1"/>
</dbReference>
<evidence type="ECO:0000313" key="5">
    <source>
        <dbReference type="Proteomes" id="UP000773614"/>
    </source>
</evidence>
<keyword evidence="5" id="KW-1185">Reference proteome</keyword>
<dbReference type="SUPFAM" id="SSF52833">
    <property type="entry name" value="Thioredoxin-like"/>
    <property type="match status" value="1"/>
</dbReference>
<dbReference type="InterPro" id="IPR004045">
    <property type="entry name" value="Glutathione_S-Trfase_N"/>
</dbReference>
<dbReference type="InterPro" id="IPR040079">
    <property type="entry name" value="Glutathione_S-Trfase"/>
</dbReference>
<feature type="domain" description="GST N-terminal" evidence="2">
    <location>
        <begin position="1"/>
        <end position="82"/>
    </location>
</feature>
<dbReference type="PANTHER" id="PTHR44051">
    <property type="entry name" value="GLUTATHIONE S-TRANSFERASE-RELATED"/>
    <property type="match status" value="1"/>
</dbReference>
<dbReference type="EMBL" id="SPKJ01000099">
    <property type="protein sequence ID" value="MYZ49837.1"/>
    <property type="molecule type" value="Genomic_DNA"/>
</dbReference>
<dbReference type="Pfam" id="PF00043">
    <property type="entry name" value="GST_C"/>
    <property type="match status" value="1"/>
</dbReference>
<evidence type="ECO:0000259" key="3">
    <source>
        <dbReference type="PROSITE" id="PS50405"/>
    </source>
</evidence>
<sequence>MLTLFSQQDSGNCYKVRLLLAHLGHPFRIVDVDANSGVTRQAPFLGLNPIGKVPLLAFDDGRYLAESGAILLHLAEGTALLPGDPFDRAKAYEWMFFEQYSHEPAVAVRRSLLTYPERAGEATPERLRELLEDGRHALAVMERRLREADWLAGDRFSVADIALYAYTHMAGEGGFVLSDYPGVTRWVERVAGLPGHVGIGWRPD</sequence>
<dbReference type="PROSITE" id="PS50404">
    <property type="entry name" value="GST_NTER"/>
    <property type="match status" value="1"/>
</dbReference>
<organism evidence="4 5">
    <name type="scientific">Propylenella binzhouense</name>
    <dbReference type="NCBI Taxonomy" id="2555902"/>
    <lineage>
        <taxon>Bacteria</taxon>
        <taxon>Pseudomonadati</taxon>
        <taxon>Pseudomonadota</taxon>
        <taxon>Alphaproteobacteria</taxon>
        <taxon>Hyphomicrobiales</taxon>
        <taxon>Propylenellaceae</taxon>
        <taxon>Propylenella</taxon>
    </lineage>
</organism>
<proteinExistence type="inferred from homology"/>
<dbReference type="Pfam" id="PF02798">
    <property type="entry name" value="GST_N"/>
    <property type="match status" value="1"/>
</dbReference>
<dbReference type="SFLD" id="SFLDS00019">
    <property type="entry name" value="Glutathione_Transferase_(cytos"/>
    <property type="match status" value="1"/>
</dbReference>
<dbReference type="RefSeq" id="WP_161142176.1">
    <property type="nucleotide sequence ID" value="NZ_SPKJ01000099.1"/>
</dbReference>
<dbReference type="InterPro" id="IPR036249">
    <property type="entry name" value="Thioredoxin-like_sf"/>
</dbReference>
<dbReference type="Gene3D" id="1.20.1050.10">
    <property type="match status" value="1"/>
</dbReference>
<evidence type="ECO:0000259" key="2">
    <source>
        <dbReference type="PROSITE" id="PS50404"/>
    </source>
</evidence>
<dbReference type="Proteomes" id="UP000773614">
    <property type="component" value="Unassembled WGS sequence"/>
</dbReference>
<dbReference type="SUPFAM" id="SSF47616">
    <property type="entry name" value="GST C-terminal domain-like"/>
    <property type="match status" value="1"/>
</dbReference>
<dbReference type="CDD" id="cd03056">
    <property type="entry name" value="GST_N_4"/>
    <property type="match status" value="1"/>
</dbReference>
<accession>A0A964WV47</accession>
<dbReference type="InterPro" id="IPR010987">
    <property type="entry name" value="Glutathione-S-Trfase_C-like"/>
</dbReference>
<comment type="caution">
    <text evidence="4">The sequence shown here is derived from an EMBL/GenBank/DDBJ whole genome shotgun (WGS) entry which is preliminary data.</text>
</comment>
<dbReference type="InterPro" id="IPR004046">
    <property type="entry name" value="GST_C"/>
</dbReference>
<gene>
    <name evidence="4" type="ORF">E4O86_19200</name>
</gene>
<dbReference type="AlphaFoldDB" id="A0A964WV47"/>
<evidence type="ECO:0000313" key="4">
    <source>
        <dbReference type="EMBL" id="MYZ49837.1"/>
    </source>
</evidence>
<dbReference type="OrthoDB" id="9810080at2"/>
<evidence type="ECO:0000256" key="1">
    <source>
        <dbReference type="RuleBase" id="RU003494"/>
    </source>
</evidence>
<comment type="similarity">
    <text evidence="1">Belongs to the GST superfamily.</text>
</comment>
<feature type="domain" description="GST C-terminal" evidence="3">
    <location>
        <begin position="84"/>
        <end position="204"/>
    </location>
</feature>
<dbReference type="SFLD" id="SFLDG01151">
    <property type="entry name" value="Main.2:_Nu-like"/>
    <property type="match status" value="1"/>
</dbReference>
<dbReference type="Gene3D" id="3.40.30.10">
    <property type="entry name" value="Glutaredoxin"/>
    <property type="match status" value="1"/>
</dbReference>
<reference evidence="4" key="1">
    <citation type="submission" date="2019-03" db="EMBL/GenBank/DDBJ databases">
        <title>Afifella sp. nov., isolated from activated sludge.</title>
        <authorList>
            <person name="Li Q."/>
            <person name="Liu Y."/>
        </authorList>
    </citation>
    <scope>NUCLEOTIDE SEQUENCE</scope>
    <source>
        <strain evidence="4">L72</strain>
    </source>
</reference>
<name>A0A964WV47_9HYPH</name>
<protein>
    <submittedName>
        <fullName evidence="4">Glutathione S-transferase family protein</fullName>
    </submittedName>
</protein>
<dbReference type="InterPro" id="IPR036282">
    <property type="entry name" value="Glutathione-S-Trfase_C_sf"/>
</dbReference>
<dbReference type="PANTHER" id="PTHR44051:SF2">
    <property type="entry name" value="HYPOTHETICAL GLUTATHIONE S-TRANSFERASE LIKE PROTEIN"/>
    <property type="match status" value="1"/>
</dbReference>
<dbReference type="SFLD" id="SFLDG00358">
    <property type="entry name" value="Main_(cytGST)"/>
    <property type="match status" value="1"/>
</dbReference>